<dbReference type="WBParaSite" id="maker-uti_cns_0016671-snap-gene-0.2-mRNA-1">
    <property type="protein sequence ID" value="maker-uti_cns_0016671-snap-gene-0.2-mRNA-1"/>
    <property type="gene ID" value="maker-uti_cns_0016671-snap-gene-0.2"/>
</dbReference>
<keyword evidence="13" id="KW-1185">Reference proteome</keyword>
<dbReference type="PANTHER" id="PTHR45783">
    <property type="entry name" value="KINESIN LIGHT CHAIN"/>
    <property type="match status" value="1"/>
</dbReference>
<evidence type="ECO:0000256" key="7">
    <source>
        <dbReference type="ARBA" id="ARBA00023054"/>
    </source>
</evidence>
<sequence length="878" mass="90698">CPNLVELLPVVAVLNLRLATAAGAASAAATARSVVEHLKEFSSSTSASEASDAAQLLAVSAERILQLESQRAELRAQARSLAHENASLRCSLTDAQDALRQTECRAAEVDVECEQLRFLRELKNYYCAPNGSGKAGPSDSSAKFEGSSATSTASVAAVSSNSASAATPLSSFASLDSADSEGVPVRLRSLHRMVGQCVSLGRLDLAAALCQRSLAQLRRDPGPEHPDLAAALSLASSVSRRRSRLAEAAALCSESLRIRERAYGSDSPAVAASLTNLAALQGRMGRPAVAESLCARALAIRESLLGNQHPDVARQLCGLAALCLSQGRATEASNHYRRATEIYTISLGSEHPSTVRTRSQMARAAAAASAIADAEPATESGSFHQQQQLNNNNGRLGNGQNCGESSTAQSKMTARNYKSVTDSISISSAGSSTFLTDPNAQSDCLASCSLNLCAAIVVAMATNKAINCRLLIINDESTGTDGTSESHVVRVLLTGSDSFQRVWIAPDFYSQLNARLLATMFYKSSTAQSKMTARNYKSVTDSISISSAGSSTFLTDPNAQSDCLASCSLNLCAAIVVAMATNKAINCRLLIINDESTGTDGTSESHVVRVLLTGSDSFQRVWIAPDFYSQLNARLLATMFYSTGRSGSVQRFVTPATGCYNLEATGAKGGSSAFYGRPGGKRARASGFFLLTVGTELHIVVGQAGGPACCKMPGAGEDGGTFVHSPNGGTGGANLPYLSAGGGGGPSDKCDARKSGRQRQRLDWWNVRLHGLRGANGAPGSSSSRGLTKTPASAALVAAAVAAAITKEVALQAPAAASVVAAASVLAAPGQRLGHCGGGGGSFCGGIGCAFAGGANVLPGGQGFAVLRLMPNEFRCND</sequence>
<feature type="signal peptide" evidence="12">
    <location>
        <begin position="1"/>
        <end position="21"/>
    </location>
</feature>
<evidence type="ECO:0000256" key="6">
    <source>
        <dbReference type="ARBA" id="ARBA00022803"/>
    </source>
</evidence>
<dbReference type="Gene3D" id="1.25.40.10">
    <property type="entry name" value="Tetratricopeptide repeat domain"/>
    <property type="match status" value="1"/>
</dbReference>
<dbReference type="GO" id="GO:0019894">
    <property type="term" value="F:kinesin binding"/>
    <property type="evidence" value="ECO:0007669"/>
    <property type="project" value="TreeGrafter"/>
</dbReference>
<proteinExistence type="inferred from homology"/>
<evidence type="ECO:0000256" key="3">
    <source>
        <dbReference type="ARBA" id="ARBA00022490"/>
    </source>
</evidence>
<dbReference type="GO" id="GO:0005871">
    <property type="term" value="C:kinesin complex"/>
    <property type="evidence" value="ECO:0007669"/>
    <property type="project" value="InterPro"/>
</dbReference>
<dbReference type="Pfam" id="PF13424">
    <property type="entry name" value="TPR_12"/>
    <property type="match status" value="1"/>
</dbReference>
<keyword evidence="5" id="KW-0677">Repeat</keyword>
<comment type="subcellular location">
    <subcellularLocation>
        <location evidence="1">Cytoplasm</location>
        <location evidence="1">Cytoskeleton</location>
    </subcellularLocation>
</comment>
<dbReference type="InterPro" id="IPR019734">
    <property type="entry name" value="TPR_rpt"/>
</dbReference>
<dbReference type="InterPro" id="IPR011990">
    <property type="entry name" value="TPR-like_helical_dom_sf"/>
</dbReference>
<dbReference type="AlphaFoldDB" id="A0A1I8IU68"/>
<keyword evidence="8" id="KW-0505">Motor protein</keyword>
<evidence type="ECO:0000256" key="2">
    <source>
        <dbReference type="ARBA" id="ARBA00009622"/>
    </source>
</evidence>
<keyword evidence="9" id="KW-0206">Cytoskeleton</keyword>
<evidence type="ECO:0000256" key="12">
    <source>
        <dbReference type="SAM" id="SignalP"/>
    </source>
</evidence>
<keyword evidence="12" id="KW-0732">Signal</keyword>
<evidence type="ECO:0000256" key="5">
    <source>
        <dbReference type="ARBA" id="ARBA00022737"/>
    </source>
</evidence>
<feature type="region of interest" description="Disordered" evidence="11">
    <location>
        <begin position="376"/>
        <end position="408"/>
    </location>
</feature>
<feature type="compositionally biased region" description="Low complexity" evidence="11">
    <location>
        <begin position="385"/>
        <end position="401"/>
    </location>
</feature>
<dbReference type="GO" id="GO:0007018">
    <property type="term" value="P:microtubule-based movement"/>
    <property type="evidence" value="ECO:0007669"/>
    <property type="project" value="TreeGrafter"/>
</dbReference>
<name>A0A1I8IU68_9PLAT</name>
<comment type="similarity">
    <text evidence="2">Belongs to the kinesin light chain family.</text>
</comment>
<evidence type="ECO:0000256" key="1">
    <source>
        <dbReference type="ARBA" id="ARBA00004245"/>
    </source>
</evidence>
<evidence type="ECO:0000256" key="4">
    <source>
        <dbReference type="ARBA" id="ARBA00022701"/>
    </source>
</evidence>
<dbReference type="PANTHER" id="PTHR45783:SF3">
    <property type="entry name" value="KINESIN LIGHT CHAIN"/>
    <property type="match status" value="1"/>
</dbReference>
<evidence type="ECO:0000313" key="14">
    <source>
        <dbReference type="WBParaSite" id="maker-uti_cns_0016671-snap-gene-0.2-mRNA-1"/>
    </source>
</evidence>
<dbReference type="PRINTS" id="PR00381">
    <property type="entry name" value="KINESINLIGHT"/>
</dbReference>
<dbReference type="Pfam" id="PF13374">
    <property type="entry name" value="TPR_10"/>
    <property type="match status" value="1"/>
</dbReference>
<organism evidence="13 14">
    <name type="scientific">Macrostomum lignano</name>
    <dbReference type="NCBI Taxonomy" id="282301"/>
    <lineage>
        <taxon>Eukaryota</taxon>
        <taxon>Metazoa</taxon>
        <taxon>Spiralia</taxon>
        <taxon>Lophotrochozoa</taxon>
        <taxon>Platyhelminthes</taxon>
        <taxon>Rhabditophora</taxon>
        <taxon>Macrostomorpha</taxon>
        <taxon>Macrostomida</taxon>
        <taxon>Macrostomidae</taxon>
        <taxon>Macrostomum</taxon>
    </lineage>
</organism>
<dbReference type="SMART" id="SM00028">
    <property type="entry name" value="TPR"/>
    <property type="match status" value="2"/>
</dbReference>
<keyword evidence="6" id="KW-0802">TPR repeat</keyword>
<evidence type="ECO:0000256" key="8">
    <source>
        <dbReference type="ARBA" id="ARBA00023175"/>
    </source>
</evidence>
<keyword evidence="7 10" id="KW-0175">Coiled coil</keyword>
<keyword evidence="3" id="KW-0963">Cytoplasm</keyword>
<dbReference type="InterPro" id="IPR002151">
    <property type="entry name" value="Kinesin_light"/>
</dbReference>
<protein>
    <submittedName>
        <fullName evidence="14">Kinesin light chain</fullName>
    </submittedName>
</protein>
<dbReference type="Proteomes" id="UP000095280">
    <property type="component" value="Unplaced"/>
</dbReference>
<accession>A0A1I8IU68</accession>
<feature type="coiled-coil region" evidence="10">
    <location>
        <begin position="57"/>
        <end position="84"/>
    </location>
</feature>
<evidence type="ECO:0000256" key="11">
    <source>
        <dbReference type="SAM" id="MobiDB-lite"/>
    </source>
</evidence>
<dbReference type="SUPFAM" id="SSF48452">
    <property type="entry name" value="TPR-like"/>
    <property type="match status" value="2"/>
</dbReference>
<feature type="chain" id="PRO_5009321219" evidence="12">
    <location>
        <begin position="22"/>
        <end position="878"/>
    </location>
</feature>
<evidence type="ECO:0000256" key="10">
    <source>
        <dbReference type="SAM" id="Coils"/>
    </source>
</evidence>
<dbReference type="GO" id="GO:0005874">
    <property type="term" value="C:microtubule"/>
    <property type="evidence" value="ECO:0007669"/>
    <property type="project" value="UniProtKB-KW"/>
</dbReference>
<reference evidence="14" key="1">
    <citation type="submission" date="2016-11" db="UniProtKB">
        <authorList>
            <consortium name="WormBaseParasite"/>
        </authorList>
    </citation>
    <scope>IDENTIFICATION</scope>
</reference>
<keyword evidence="4" id="KW-0493">Microtubule</keyword>
<evidence type="ECO:0000256" key="9">
    <source>
        <dbReference type="ARBA" id="ARBA00023212"/>
    </source>
</evidence>
<dbReference type="GO" id="GO:0005737">
    <property type="term" value="C:cytoplasm"/>
    <property type="evidence" value="ECO:0007669"/>
    <property type="project" value="TreeGrafter"/>
</dbReference>
<evidence type="ECO:0000313" key="13">
    <source>
        <dbReference type="Proteomes" id="UP000095280"/>
    </source>
</evidence>